<evidence type="ECO:0000259" key="7">
    <source>
        <dbReference type="PROSITE" id="PS51900"/>
    </source>
</evidence>
<dbReference type="PANTHER" id="PTHR30349">
    <property type="entry name" value="PHAGE INTEGRASE-RELATED"/>
    <property type="match status" value="1"/>
</dbReference>
<accession>A0ABP8UHE8</accession>
<evidence type="ECO:0008006" key="10">
    <source>
        <dbReference type="Google" id="ProtNLM"/>
    </source>
</evidence>
<proteinExistence type="predicted"/>
<evidence type="ECO:0000256" key="2">
    <source>
        <dbReference type="ARBA" id="ARBA00023125"/>
    </source>
</evidence>
<keyword evidence="9" id="KW-1185">Reference proteome</keyword>
<dbReference type="SUPFAM" id="SSF56349">
    <property type="entry name" value="DNA breaking-rejoining enzymes"/>
    <property type="match status" value="1"/>
</dbReference>
<evidence type="ECO:0000256" key="5">
    <source>
        <dbReference type="SAM" id="MobiDB-lite"/>
    </source>
</evidence>
<dbReference type="InterPro" id="IPR044068">
    <property type="entry name" value="CB"/>
</dbReference>
<organism evidence="8 9">
    <name type="scientific">Actinoallomurus vinaceus</name>
    <dbReference type="NCBI Taxonomy" id="1080074"/>
    <lineage>
        <taxon>Bacteria</taxon>
        <taxon>Bacillati</taxon>
        <taxon>Actinomycetota</taxon>
        <taxon>Actinomycetes</taxon>
        <taxon>Streptosporangiales</taxon>
        <taxon>Thermomonosporaceae</taxon>
        <taxon>Actinoallomurus</taxon>
    </lineage>
</organism>
<dbReference type="Gene3D" id="1.10.150.130">
    <property type="match status" value="1"/>
</dbReference>
<dbReference type="InterPro" id="IPR013762">
    <property type="entry name" value="Integrase-like_cat_sf"/>
</dbReference>
<evidence type="ECO:0000313" key="9">
    <source>
        <dbReference type="Proteomes" id="UP001501442"/>
    </source>
</evidence>
<sequence>MTDEMRDGIRKVLLKRESKRAGKDVFAYKVPYRDANGKQTSETFGTLKEAQGFRNRIRRQRDEGLLIDAKAGMVSLAEYAAAWLARARVKRDSTYANYERHLRLYILPVLGGRQLRAVTRADIQAFVTKIHTGGLAPRTVASVYVTVAAVFRAAHLLDKKITASPCVEITLPEIPDKEVEVLTVAQVRALASGIPERYRAAVLLAAGVGLRVSEVLGLTWDRVDLDARTVKVDRQITPRGMFGLPKTKRSKRVVPLPDMVADALIKRRADFPPRRQDIAHTDGSTVHGAELVFTRANGKAGNHRDMSRAMQLARARAGLPDAVTFHTLRHTYASLQIAAGTSLTALQRRMGHGSIQVTSDIYGHLLPTEDDRTRSAIDDAFSGDEPDDGAAGVPASV</sequence>
<dbReference type="InterPro" id="IPR050090">
    <property type="entry name" value="Tyrosine_recombinase_XerCD"/>
</dbReference>
<feature type="domain" description="Tyr recombinase" evidence="6">
    <location>
        <begin position="177"/>
        <end position="378"/>
    </location>
</feature>
<protein>
    <recommendedName>
        <fullName evidence="10">Site-specific integrase</fullName>
    </recommendedName>
</protein>
<evidence type="ECO:0000256" key="3">
    <source>
        <dbReference type="ARBA" id="ARBA00023172"/>
    </source>
</evidence>
<gene>
    <name evidence="8" type="ORF">GCM10023196_053580</name>
</gene>
<keyword evidence="3" id="KW-0233">DNA recombination</keyword>
<dbReference type="EMBL" id="BAABHK010000007">
    <property type="protein sequence ID" value="GAA4629992.1"/>
    <property type="molecule type" value="Genomic_DNA"/>
</dbReference>
<comment type="caution">
    <text evidence="8">The sequence shown here is derived from an EMBL/GenBank/DDBJ whole genome shotgun (WGS) entry which is preliminary data.</text>
</comment>
<dbReference type="CDD" id="cd01189">
    <property type="entry name" value="INT_ICEBs1_C_like"/>
    <property type="match status" value="1"/>
</dbReference>
<dbReference type="InterPro" id="IPR002104">
    <property type="entry name" value="Integrase_catalytic"/>
</dbReference>
<name>A0ABP8UHE8_9ACTN</name>
<keyword evidence="1" id="KW-0229">DNA integration</keyword>
<feature type="region of interest" description="Disordered" evidence="5">
    <location>
        <begin position="377"/>
        <end position="397"/>
    </location>
</feature>
<dbReference type="Proteomes" id="UP001501442">
    <property type="component" value="Unassembled WGS sequence"/>
</dbReference>
<evidence type="ECO:0000313" key="8">
    <source>
        <dbReference type="EMBL" id="GAA4629992.1"/>
    </source>
</evidence>
<evidence type="ECO:0000256" key="4">
    <source>
        <dbReference type="PROSITE-ProRule" id="PRU01248"/>
    </source>
</evidence>
<dbReference type="InterPro" id="IPR010998">
    <property type="entry name" value="Integrase_recombinase_N"/>
</dbReference>
<dbReference type="PROSITE" id="PS51900">
    <property type="entry name" value="CB"/>
    <property type="match status" value="1"/>
</dbReference>
<evidence type="ECO:0000256" key="1">
    <source>
        <dbReference type="ARBA" id="ARBA00022908"/>
    </source>
</evidence>
<reference evidence="9" key="1">
    <citation type="journal article" date="2019" name="Int. J. Syst. Evol. Microbiol.">
        <title>The Global Catalogue of Microorganisms (GCM) 10K type strain sequencing project: providing services to taxonomists for standard genome sequencing and annotation.</title>
        <authorList>
            <consortium name="The Broad Institute Genomics Platform"/>
            <consortium name="The Broad Institute Genome Sequencing Center for Infectious Disease"/>
            <person name="Wu L."/>
            <person name="Ma J."/>
        </authorList>
    </citation>
    <scope>NUCLEOTIDE SEQUENCE [LARGE SCALE GENOMIC DNA]</scope>
    <source>
        <strain evidence="9">JCM 17939</strain>
    </source>
</reference>
<dbReference type="InterPro" id="IPR011010">
    <property type="entry name" value="DNA_brk_join_enz"/>
</dbReference>
<dbReference type="Pfam" id="PF00589">
    <property type="entry name" value="Phage_integrase"/>
    <property type="match status" value="1"/>
</dbReference>
<evidence type="ECO:0000259" key="6">
    <source>
        <dbReference type="PROSITE" id="PS51898"/>
    </source>
</evidence>
<dbReference type="PANTHER" id="PTHR30349:SF91">
    <property type="entry name" value="INTA PROTEIN"/>
    <property type="match status" value="1"/>
</dbReference>
<feature type="domain" description="Core-binding (CB)" evidence="7">
    <location>
        <begin position="74"/>
        <end position="155"/>
    </location>
</feature>
<keyword evidence="2 4" id="KW-0238">DNA-binding</keyword>
<dbReference type="Pfam" id="PF14659">
    <property type="entry name" value="Phage_int_SAM_3"/>
    <property type="match status" value="1"/>
</dbReference>
<dbReference type="Gene3D" id="1.10.443.10">
    <property type="entry name" value="Intergrase catalytic core"/>
    <property type="match status" value="1"/>
</dbReference>
<dbReference type="InterPro" id="IPR004107">
    <property type="entry name" value="Integrase_SAM-like_N"/>
</dbReference>
<dbReference type="PROSITE" id="PS51898">
    <property type="entry name" value="TYR_RECOMBINASE"/>
    <property type="match status" value="1"/>
</dbReference>